<proteinExistence type="predicted"/>
<dbReference type="InParanoid" id="C4JL43"/>
<dbReference type="Proteomes" id="UP000002058">
    <property type="component" value="Unassembled WGS sequence"/>
</dbReference>
<reference evidence="3" key="1">
    <citation type="journal article" date="2009" name="Genome Res.">
        <title>Comparative genomic analyses of the human fungal pathogens Coccidioides and their relatives.</title>
        <authorList>
            <person name="Sharpton T.J."/>
            <person name="Stajich J.E."/>
            <person name="Rounsley S.D."/>
            <person name="Gardner M.J."/>
            <person name="Wortman J.R."/>
            <person name="Jordar V.S."/>
            <person name="Maiti R."/>
            <person name="Kodira C.D."/>
            <person name="Neafsey D.E."/>
            <person name="Zeng Q."/>
            <person name="Hung C.-Y."/>
            <person name="McMahan C."/>
            <person name="Muszewska A."/>
            <person name="Grynberg M."/>
            <person name="Mandel M.A."/>
            <person name="Kellner E.M."/>
            <person name="Barker B.M."/>
            <person name="Galgiani J.N."/>
            <person name="Orbach M.J."/>
            <person name="Kirkland T.N."/>
            <person name="Cole G.T."/>
            <person name="Henn M.R."/>
            <person name="Birren B.W."/>
            <person name="Taylor J.W."/>
        </authorList>
    </citation>
    <scope>NUCLEOTIDE SEQUENCE [LARGE SCALE GENOMIC DNA]</scope>
    <source>
        <strain evidence="3">UAMH 1704</strain>
    </source>
</reference>
<sequence>MAKGSWPLVVCLSMRDIVTRVRRARIDGPTLPLNQNMGPVPVDEDLSPKDSILRNDIQKTC</sequence>
<dbReference type="VEuPathDB" id="FungiDB:UREG_00258"/>
<feature type="region of interest" description="Disordered" evidence="1">
    <location>
        <begin position="28"/>
        <end position="61"/>
    </location>
</feature>
<dbReference type="KEGG" id="ure:UREG_00258"/>
<dbReference type="GeneID" id="8444910"/>
<name>C4JL43_UNCRE</name>
<evidence type="ECO:0000313" key="2">
    <source>
        <dbReference type="EMBL" id="EEP75412.1"/>
    </source>
</evidence>
<keyword evidence="3" id="KW-1185">Reference proteome</keyword>
<accession>C4JL43</accession>
<gene>
    <name evidence="2" type="ORF">UREG_00258</name>
</gene>
<evidence type="ECO:0000313" key="3">
    <source>
        <dbReference type="Proteomes" id="UP000002058"/>
    </source>
</evidence>
<dbReference type="HOGENOM" id="CLU_2924443_0_0_1"/>
<organism evidence="2 3">
    <name type="scientific">Uncinocarpus reesii (strain UAMH 1704)</name>
    <dbReference type="NCBI Taxonomy" id="336963"/>
    <lineage>
        <taxon>Eukaryota</taxon>
        <taxon>Fungi</taxon>
        <taxon>Dikarya</taxon>
        <taxon>Ascomycota</taxon>
        <taxon>Pezizomycotina</taxon>
        <taxon>Eurotiomycetes</taxon>
        <taxon>Eurotiomycetidae</taxon>
        <taxon>Onygenales</taxon>
        <taxon>Onygenaceae</taxon>
        <taxon>Uncinocarpus</taxon>
    </lineage>
</organism>
<dbReference type="AlphaFoldDB" id="C4JL43"/>
<protein>
    <submittedName>
        <fullName evidence="2">Uncharacterized protein</fullName>
    </submittedName>
</protein>
<evidence type="ECO:0000256" key="1">
    <source>
        <dbReference type="SAM" id="MobiDB-lite"/>
    </source>
</evidence>
<dbReference type="EMBL" id="CH476615">
    <property type="protein sequence ID" value="EEP75412.1"/>
    <property type="molecule type" value="Genomic_DNA"/>
</dbReference>
<dbReference type="RefSeq" id="XP_002540745.1">
    <property type="nucleotide sequence ID" value="XM_002540699.1"/>
</dbReference>
<feature type="compositionally biased region" description="Basic and acidic residues" evidence="1">
    <location>
        <begin position="46"/>
        <end position="61"/>
    </location>
</feature>